<comment type="caution">
    <text evidence="3">The sequence shown here is derived from an EMBL/GenBank/DDBJ whole genome shotgun (WGS) entry which is preliminary data.</text>
</comment>
<feature type="transmembrane region" description="Helical" evidence="2">
    <location>
        <begin position="60"/>
        <end position="78"/>
    </location>
</feature>
<dbReference type="EMBL" id="JAUYZG010000009">
    <property type="protein sequence ID" value="KAK2898283.1"/>
    <property type="molecule type" value="Genomic_DNA"/>
</dbReference>
<keyword evidence="2" id="KW-1133">Transmembrane helix</keyword>
<dbReference type="AlphaFoldDB" id="A0AA88PRI9"/>
<keyword evidence="2" id="KW-0812">Transmembrane</keyword>
<dbReference type="Proteomes" id="UP001187343">
    <property type="component" value="Unassembled WGS sequence"/>
</dbReference>
<evidence type="ECO:0000313" key="3">
    <source>
        <dbReference type="EMBL" id="KAK2898283.1"/>
    </source>
</evidence>
<evidence type="ECO:0000313" key="4">
    <source>
        <dbReference type="Proteomes" id="UP001187343"/>
    </source>
</evidence>
<protein>
    <submittedName>
        <fullName evidence="3">Uncharacterized protein</fullName>
    </submittedName>
</protein>
<accession>A0AA88PRI9</accession>
<feature type="region of interest" description="Disordered" evidence="1">
    <location>
        <begin position="23"/>
        <end position="48"/>
    </location>
</feature>
<name>A0AA88PRI9_9TELE</name>
<keyword evidence="4" id="KW-1185">Reference proteome</keyword>
<evidence type="ECO:0000256" key="1">
    <source>
        <dbReference type="SAM" id="MobiDB-lite"/>
    </source>
</evidence>
<evidence type="ECO:0000256" key="2">
    <source>
        <dbReference type="SAM" id="Phobius"/>
    </source>
</evidence>
<keyword evidence="2" id="KW-0472">Membrane</keyword>
<sequence length="85" mass="9135">MGTDSSGVLKSLKLQSGYRFQRRWTGMLPRNSPDGAPRPPASSQTAASGVPELLPTLAEMGFSVYPCLTAVLTVLWSLRARLMGP</sequence>
<organism evidence="3 4">
    <name type="scientific">Cirrhinus molitorella</name>
    <name type="common">mud carp</name>
    <dbReference type="NCBI Taxonomy" id="172907"/>
    <lineage>
        <taxon>Eukaryota</taxon>
        <taxon>Metazoa</taxon>
        <taxon>Chordata</taxon>
        <taxon>Craniata</taxon>
        <taxon>Vertebrata</taxon>
        <taxon>Euteleostomi</taxon>
        <taxon>Actinopterygii</taxon>
        <taxon>Neopterygii</taxon>
        <taxon>Teleostei</taxon>
        <taxon>Ostariophysi</taxon>
        <taxon>Cypriniformes</taxon>
        <taxon>Cyprinidae</taxon>
        <taxon>Labeoninae</taxon>
        <taxon>Labeonini</taxon>
        <taxon>Cirrhinus</taxon>
    </lineage>
</organism>
<gene>
    <name evidence="3" type="ORF">Q8A67_009701</name>
</gene>
<proteinExistence type="predicted"/>
<reference evidence="3" key="1">
    <citation type="submission" date="2023-08" db="EMBL/GenBank/DDBJ databases">
        <title>Chromosome-level Genome Assembly of mud carp (Cirrhinus molitorella).</title>
        <authorList>
            <person name="Liu H."/>
        </authorList>
    </citation>
    <scope>NUCLEOTIDE SEQUENCE</scope>
    <source>
        <strain evidence="3">Prfri</strain>
        <tissue evidence="3">Muscle</tissue>
    </source>
</reference>